<evidence type="ECO:0000313" key="5">
    <source>
        <dbReference type="EMBL" id="QTH21534.1"/>
    </source>
</evidence>
<dbReference type="PROSITE" id="PS01174">
    <property type="entry name" value="LIPASE_GDXG_SER"/>
    <property type="match status" value="1"/>
</dbReference>
<dbReference type="Proteomes" id="UP000664914">
    <property type="component" value="Chromosome"/>
</dbReference>
<proteinExistence type="inferred from homology"/>
<feature type="active site" evidence="3">
    <location>
        <position position="156"/>
    </location>
</feature>
<sequence length="309" mass="32700">MPLDPQLAALLAAPADDAAPPTSFAERRALFASELAAIDRPGPAIAQEHAITLSTRNRPLDARLFRPAMPASSNRPVMLFFHGGGWIQGSSATHASLCRHLAHHGGFDLLSVDYRLAPEHPFPAAFEDALDALRWLYEDGAGAELHSPDIVVAGDSAGGNLAAAVCLAAPREGLPAPQAALLLYPALDLANRTGSRETFGRGYWLDTLDELIAHYVPAPAQRLAAEASPALAPTLAGFPPTMLVTAGHDPLRDEGIAFAVRLMADGVRCTLANEASMIHGFLSLHGAIPAAERRLIAIAQQFGRFVRAD</sequence>
<dbReference type="Gene3D" id="3.40.50.1820">
    <property type="entry name" value="alpha/beta hydrolase"/>
    <property type="match status" value="1"/>
</dbReference>
<protein>
    <submittedName>
        <fullName evidence="5">Alpha/beta hydrolase</fullName>
    </submittedName>
</protein>
<gene>
    <name evidence="5" type="ORF">HRJ34_24980</name>
</gene>
<feature type="domain" description="Alpha/beta hydrolase fold-3" evidence="4">
    <location>
        <begin position="78"/>
        <end position="282"/>
    </location>
</feature>
<dbReference type="AlphaFoldDB" id="A0A975D277"/>
<dbReference type="InterPro" id="IPR029058">
    <property type="entry name" value="AB_hydrolase_fold"/>
</dbReference>
<organism evidence="5 6">
    <name type="scientific">Rhizorhabdus wittichii</name>
    <dbReference type="NCBI Taxonomy" id="160791"/>
    <lineage>
        <taxon>Bacteria</taxon>
        <taxon>Pseudomonadati</taxon>
        <taxon>Pseudomonadota</taxon>
        <taxon>Alphaproteobacteria</taxon>
        <taxon>Sphingomonadales</taxon>
        <taxon>Sphingomonadaceae</taxon>
        <taxon>Rhizorhabdus</taxon>
    </lineage>
</organism>
<dbReference type="PROSITE" id="PS01173">
    <property type="entry name" value="LIPASE_GDXG_HIS"/>
    <property type="match status" value="1"/>
</dbReference>
<evidence type="ECO:0000256" key="1">
    <source>
        <dbReference type="ARBA" id="ARBA00010515"/>
    </source>
</evidence>
<dbReference type="SUPFAM" id="SSF53474">
    <property type="entry name" value="alpha/beta-Hydrolases"/>
    <property type="match status" value="1"/>
</dbReference>
<keyword evidence="2 5" id="KW-0378">Hydrolase</keyword>
<dbReference type="Pfam" id="PF07859">
    <property type="entry name" value="Abhydrolase_3"/>
    <property type="match status" value="1"/>
</dbReference>
<dbReference type="RefSeq" id="WP_208632762.1">
    <property type="nucleotide sequence ID" value="NZ_CP059319.1"/>
</dbReference>
<dbReference type="InterPro" id="IPR002168">
    <property type="entry name" value="Lipase_GDXG_HIS_AS"/>
</dbReference>
<dbReference type="PANTHER" id="PTHR48081:SF8">
    <property type="entry name" value="ALPHA_BETA HYDROLASE FOLD-3 DOMAIN-CONTAINING PROTEIN-RELATED"/>
    <property type="match status" value="1"/>
</dbReference>
<evidence type="ECO:0000256" key="3">
    <source>
        <dbReference type="PROSITE-ProRule" id="PRU10038"/>
    </source>
</evidence>
<comment type="similarity">
    <text evidence="1">Belongs to the 'GDXG' lipolytic enzyme family.</text>
</comment>
<dbReference type="EMBL" id="CP059319">
    <property type="protein sequence ID" value="QTH21534.1"/>
    <property type="molecule type" value="Genomic_DNA"/>
</dbReference>
<evidence type="ECO:0000313" key="6">
    <source>
        <dbReference type="Proteomes" id="UP000664914"/>
    </source>
</evidence>
<dbReference type="InterPro" id="IPR013094">
    <property type="entry name" value="AB_hydrolase_3"/>
</dbReference>
<dbReference type="InterPro" id="IPR050300">
    <property type="entry name" value="GDXG_lipolytic_enzyme"/>
</dbReference>
<reference evidence="5" key="2">
    <citation type="submission" date="2021-04" db="EMBL/GenBank/DDBJ databases">
        <title>Isolation and genomic analysis of the ibuprofen-degrading bacterium Sphingomonas strain MPO218.</title>
        <authorList>
            <person name="Aulestia M."/>
            <person name="Flores A."/>
            <person name="Mangas E.L."/>
            <person name="Perez-Pulido A.J."/>
            <person name="Santero E."/>
            <person name="Camacho E.M."/>
        </authorList>
    </citation>
    <scope>NUCLEOTIDE SEQUENCE</scope>
    <source>
        <strain evidence="5">MPO218</strain>
    </source>
</reference>
<name>A0A975D277_9SPHN</name>
<dbReference type="InterPro" id="IPR033140">
    <property type="entry name" value="Lipase_GDXG_put_SER_AS"/>
</dbReference>
<accession>A0A975D277</accession>
<reference evidence="5" key="1">
    <citation type="submission" date="2020-07" db="EMBL/GenBank/DDBJ databases">
        <authorList>
            <person name="Camacho E."/>
        </authorList>
    </citation>
    <scope>NUCLEOTIDE SEQUENCE</scope>
    <source>
        <strain evidence="5">MPO218</strain>
    </source>
</reference>
<evidence type="ECO:0000256" key="2">
    <source>
        <dbReference type="ARBA" id="ARBA00022801"/>
    </source>
</evidence>
<dbReference type="GO" id="GO:0016787">
    <property type="term" value="F:hydrolase activity"/>
    <property type="evidence" value="ECO:0007669"/>
    <property type="project" value="UniProtKB-KW"/>
</dbReference>
<dbReference type="PANTHER" id="PTHR48081">
    <property type="entry name" value="AB HYDROLASE SUPERFAMILY PROTEIN C4A8.06C"/>
    <property type="match status" value="1"/>
</dbReference>
<evidence type="ECO:0000259" key="4">
    <source>
        <dbReference type="Pfam" id="PF07859"/>
    </source>
</evidence>